<dbReference type="Proteomes" id="UP000054903">
    <property type="component" value="Unassembled WGS sequence"/>
</dbReference>
<gene>
    <name evidence="1" type="ORF">AWB77_06731</name>
</gene>
<dbReference type="EMBL" id="FCNX02000029">
    <property type="protein sequence ID" value="SAL03189.1"/>
    <property type="molecule type" value="Genomic_DNA"/>
</dbReference>
<dbReference type="RefSeq" id="WP_061138689.1">
    <property type="nucleotide sequence ID" value="NZ_FCNX02000029.1"/>
</dbReference>
<proteinExistence type="predicted"/>
<organism evidence="1 2">
    <name type="scientific">Caballeronia fortuita</name>
    <dbReference type="NCBI Taxonomy" id="1777138"/>
    <lineage>
        <taxon>Bacteria</taxon>
        <taxon>Pseudomonadati</taxon>
        <taxon>Pseudomonadota</taxon>
        <taxon>Betaproteobacteria</taxon>
        <taxon>Burkholderiales</taxon>
        <taxon>Burkholderiaceae</taxon>
        <taxon>Caballeronia</taxon>
    </lineage>
</organism>
<name>A0A158E8J5_9BURK</name>
<reference evidence="1" key="1">
    <citation type="submission" date="2016-01" db="EMBL/GenBank/DDBJ databases">
        <authorList>
            <person name="Peeters C."/>
        </authorList>
    </citation>
    <scope>NUCLEOTIDE SEQUENCE</scope>
    <source>
        <strain evidence="1">LMG 29320</strain>
    </source>
</reference>
<sequence length="199" mass="22054">MRTIEDLIIEANSLLYRDDVMVGAVTADGILAALAILEAAKRAPQPTARRSREPYQPVNPDRVLEHFTTEGSQVELTTAPEAYAAIYGRDANTAELRTMAAALRAAGWVAYRSNGRTMFRRRNPATDGYLGLENSAEIYNRVRAWAADQEKVFATASEVFRHIFEREPSGTEARAVGTVLREAGFVSKKYGGRLIFTVR</sequence>
<accession>A0A158E8J5</accession>
<comment type="caution">
    <text evidence="1">The sequence shown here is derived from an EMBL/GenBank/DDBJ whole genome shotgun (WGS) entry which is preliminary data.</text>
</comment>
<evidence type="ECO:0000313" key="2">
    <source>
        <dbReference type="Proteomes" id="UP000054903"/>
    </source>
</evidence>
<protein>
    <submittedName>
        <fullName evidence="1">Uncharacterized protein</fullName>
    </submittedName>
</protein>
<keyword evidence="2" id="KW-1185">Reference proteome</keyword>
<dbReference type="STRING" id="1777138.AWB77_06731"/>
<dbReference type="AlphaFoldDB" id="A0A158E8J5"/>
<evidence type="ECO:0000313" key="1">
    <source>
        <dbReference type="EMBL" id="SAL03189.1"/>
    </source>
</evidence>